<evidence type="ECO:0000313" key="9">
    <source>
        <dbReference type="WBParaSite" id="SMUV_0000196501-mRNA-1"/>
    </source>
</evidence>
<dbReference type="InterPro" id="IPR013122">
    <property type="entry name" value="PKD1_2_channel"/>
</dbReference>
<dbReference type="AlphaFoldDB" id="A0A0N5ACT5"/>
<dbReference type="PANTHER" id="PTHR10877">
    <property type="entry name" value="POLYCYSTIN FAMILY MEMBER"/>
    <property type="match status" value="1"/>
</dbReference>
<keyword evidence="3 6" id="KW-0812">Transmembrane</keyword>
<dbReference type="GO" id="GO:0050982">
    <property type="term" value="P:detection of mechanical stimulus"/>
    <property type="evidence" value="ECO:0007669"/>
    <property type="project" value="TreeGrafter"/>
</dbReference>
<dbReference type="GO" id="GO:0016020">
    <property type="term" value="C:membrane"/>
    <property type="evidence" value="ECO:0007669"/>
    <property type="project" value="UniProtKB-SubCell"/>
</dbReference>
<organism evidence="8 9">
    <name type="scientific">Syphacia muris</name>
    <dbReference type="NCBI Taxonomy" id="451379"/>
    <lineage>
        <taxon>Eukaryota</taxon>
        <taxon>Metazoa</taxon>
        <taxon>Ecdysozoa</taxon>
        <taxon>Nematoda</taxon>
        <taxon>Chromadorea</taxon>
        <taxon>Rhabditida</taxon>
        <taxon>Spirurina</taxon>
        <taxon>Oxyuridomorpha</taxon>
        <taxon>Oxyuroidea</taxon>
        <taxon>Oxyuridae</taxon>
        <taxon>Syphacia</taxon>
    </lineage>
</organism>
<dbReference type="GO" id="GO:0005262">
    <property type="term" value="F:calcium channel activity"/>
    <property type="evidence" value="ECO:0007669"/>
    <property type="project" value="TreeGrafter"/>
</dbReference>
<comment type="subcellular location">
    <subcellularLocation>
        <location evidence="1">Membrane</location>
        <topology evidence="1">Multi-pass membrane protein</topology>
    </subcellularLocation>
</comment>
<reference evidence="9" key="1">
    <citation type="submission" date="2017-02" db="UniProtKB">
        <authorList>
            <consortium name="WormBaseParasite"/>
        </authorList>
    </citation>
    <scope>IDENTIFICATION</scope>
</reference>
<evidence type="ECO:0000256" key="6">
    <source>
        <dbReference type="SAM" id="Phobius"/>
    </source>
</evidence>
<evidence type="ECO:0000256" key="2">
    <source>
        <dbReference type="ARBA" id="ARBA00007200"/>
    </source>
</evidence>
<evidence type="ECO:0000256" key="5">
    <source>
        <dbReference type="ARBA" id="ARBA00023136"/>
    </source>
</evidence>
<feature type="domain" description="Polycystin cation channel PKD1/PKD2" evidence="7">
    <location>
        <begin position="1"/>
        <end position="108"/>
    </location>
</feature>
<sequence length="168" mass="18979">FNRRIGVFASTLSRSVKAITVFFAIFIIVNVAFDISLYLLLVSQLESYRNPVVVAQTGVISLLGKLSAADVITASAVGSIIYLVFMLIGTVGLLNIFVMMIMYEFEEVRIDPKNQTNDYEVVNHLESKVLKLTNRFKRHHVPNLGFPEKRHTTFVCDRIQAKLRFIPG</sequence>
<evidence type="ECO:0000256" key="1">
    <source>
        <dbReference type="ARBA" id="ARBA00004141"/>
    </source>
</evidence>
<evidence type="ECO:0000256" key="3">
    <source>
        <dbReference type="ARBA" id="ARBA00022692"/>
    </source>
</evidence>
<comment type="similarity">
    <text evidence="2">Belongs to the polycystin family.</text>
</comment>
<evidence type="ECO:0000313" key="8">
    <source>
        <dbReference type="Proteomes" id="UP000046393"/>
    </source>
</evidence>
<dbReference type="Pfam" id="PF08016">
    <property type="entry name" value="PKD_channel"/>
    <property type="match status" value="1"/>
</dbReference>
<name>A0A0N5ACT5_9BILA</name>
<keyword evidence="8" id="KW-1185">Reference proteome</keyword>
<proteinExistence type="inferred from homology"/>
<feature type="transmembrane region" description="Helical" evidence="6">
    <location>
        <begin position="80"/>
        <end position="103"/>
    </location>
</feature>
<protein>
    <submittedName>
        <fullName evidence="9">PKD_channel domain-containing protein</fullName>
    </submittedName>
</protein>
<accession>A0A0N5ACT5</accession>
<evidence type="ECO:0000259" key="7">
    <source>
        <dbReference type="Pfam" id="PF08016"/>
    </source>
</evidence>
<keyword evidence="4 6" id="KW-1133">Transmembrane helix</keyword>
<evidence type="ECO:0000256" key="4">
    <source>
        <dbReference type="ARBA" id="ARBA00022989"/>
    </source>
</evidence>
<feature type="transmembrane region" description="Helical" evidence="6">
    <location>
        <begin position="21"/>
        <end position="41"/>
    </location>
</feature>
<keyword evidence="5 6" id="KW-0472">Membrane</keyword>
<dbReference type="Proteomes" id="UP000046393">
    <property type="component" value="Unplaced"/>
</dbReference>
<dbReference type="PANTHER" id="PTHR10877:SF194">
    <property type="entry name" value="LOCATION OF VULVA DEFECTIVE 1"/>
    <property type="match status" value="1"/>
</dbReference>
<dbReference type="WBParaSite" id="SMUV_0000196501-mRNA-1">
    <property type="protein sequence ID" value="SMUV_0000196501-mRNA-1"/>
    <property type="gene ID" value="SMUV_0000196501"/>
</dbReference>
<dbReference type="InterPro" id="IPR051223">
    <property type="entry name" value="Polycystin"/>
</dbReference>
<dbReference type="STRING" id="451379.A0A0N5ACT5"/>